<organism evidence="7 8">
    <name type="scientific">Demequina litorisediminis</name>
    <dbReference type="NCBI Taxonomy" id="1849022"/>
    <lineage>
        <taxon>Bacteria</taxon>
        <taxon>Bacillati</taxon>
        <taxon>Actinomycetota</taxon>
        <taxon>Actinomycetes</taxon>
        <taxon>Micrococcales</taxon>
        <taxon>Demequinaceae</taxon>
        <taxon>Demequina</taxon>
    </lineage>
</organism>
<evidence type="ECO:0000256" key="1">
    <source>
        <dbReference type="ARBA" id="ARBA00004127"/>
    </source>
</evidence>
<name>A0ABQ6IKV7_9MICO</name>
<evidence type="ECO:0000256" key="5">
    <source>
        <dbReference type="SAM" id="Phobius"/>
    </source>
</evidence>
<comment type="caution">
    <text evidence="7">The sequence shown here is derived from an EMBL/GenBank/DDBJ whole genome shotgun (WGS) entry which is preliminary data.</text>
</comment>
<evidence type="ECO:0000256" key="4">
    <source>
        <dbReference type="ARBA" id="ARBA00023136"/>
    </source>
</evidence>
<comment type="subcellular location">
    <subcellularLocation>
        <location evidence="1">Endomembrane system</location>
        <topology evidence="1">Multi-pass membrane protein</topology>
    </subcellularLocation>
</comment>
<feature type="domain" description="DUF202" evidence="6">
    <location>
        <begin position="11"/>
        <end position="74"/>
    </location>
</feature>
<reference evidence="8" key="1">
    <citation type="journal article" date="2019" name="Int. J. Syst. Evol. Microbiol.">
        <title>The Global Catalogue of Microorganisms (GCM) 10K type strain sequencing project: providing services to taxonomists for standard genome sequencing and annotation.</title>
        <authorList>
            <consortium name="The Broad Institute Genomics Platform"/>
            <consortium name="The Broad Institute Genome Sequencing Center for Infectious Disease"/>
            <person name="Wu L."/>
            <person name="Ma J."/>
        </authorList>
    </citation>
    <scope>NUCLEOTIDE SEQUENCE [LARGE SCALE GENOMIC DNA]</scope>
    <source>
        <strain evidence="8">NBRC 112299</strain>
    </source>
</reference>
<evidence type="ECO:0000313" key="8">
    <source>
        <dbReference type="Proteomes" id="UP001157125"/>
    </source>
</evidence>
<dbReference type="Pfam" id="PF02656">
    <property type="entry name" value="DUF202"/>
    <property type="match status" value="1"/>
</dbReference>
<gene>
    <name evidence="7" type="ORF">GCM10025876_35080</name>
</gene>
<dbReference type="Proteomes" id="UP001157125">
    <property type="component" value="Unassembled WGS sequence"/>
</dbReference>
<feature type="transmembrane region" description="Helical" evidence="5">
    <location>
        <begin position="87"/>
        <end position="108"/>
    </location>
</feature>
<evidence type="ECO:0000259" key="6">
    <source>
        <dbReference type="Pfam" id="PF02656"/>
    </source>
</evidence>
<dbReference type="InterPro" id="IPR003807">
    <property type="entry name" value="DUF202"/>
</dbReference>
<feature type="transmembrane region" description="Helical" evidence="5">
    <location>
        <begin position="46"/>
        <end position="67"/>
    </location>
</feature>
<keyword evidence="2 5" id="KW-0812">Transmembrane</keyword>
<feature type="transmembrane region" description="Helical" evidence="5">
    <location>
        <begin position="20"/>
        <end position="39"/>
    </location>
</feature>
<sequence length="109" mass="11417">MAEDHRNPQVALANERTFLAWIRTSLALTATGAAIVALAPPVHRGWLLASGAMFVVLGIVAGAQAWVGWRHTDRDTRAGRGVAPLRIGPYLTAGVIVATVTLLIGAVLA</sequence>
<keyword evidence="4 5" id="KW-0472">Membrane</keyword>
<keyword evidence="3 5" id="KW-1133">Transmembrane helix</keyword>
<accession>A0ABQ6IKV7</accession>
<dbReference type="EMBL" id="BSUN01000001">
    <property type="protein sequence ID" value="GMA37304.1"/>
    <property type="molecule type" value="Genomic_DNA"/>
</dbReference>
<evidence type="ECO:0000313" key="7">
    <source>
        <dbReference type="EMBL" id="GMA37304.1"/>
    </source>
</evidence>
<evidence type="ECO:0000256" key="3">
    <source>
        <dbReference type="ARBA" id="ARBA00022989"/>
    </source>
</evidence>
<dbReference type="RefSeq" id="WP_284329056.1">
    <property type="nucleotide sequence ID" value="NZ_BSUN01000001.1"/>
</dbReference>
<proteinExistence type="predicted"/>
<evidence type="ECO:0000256" key="2">
    <source>
        <dbReference type="ARBA" id="ARBA00022692"/>
    </source>
</evidence>
<protein>
    <submittedName>
        <fullName evidence="7">Membrane protein</fullName>
    </submittedName>
</protein>
<keyword evidence="8" id="KW-1185">Reference proteome</keyword>